<dbReference type="InterPro" id="IPR011344">
    <property type="entry name" value="ssDNA-bd"/>
</dbReference>
<evidence type="ECO:0000313" key="5">
    <source>
        <dbReference type="Proteomes" id="UP001337681"/>
    </source>
</evidence>
<dbReference type="SUPFAM" id="SSF50249">
    <property type="entry name" value="Nucleic acid-binding proteins"/>
    <property type="match status" value="1"/>
</dbReference>
<keyword evidence="1 2" id="KW-0238">DNA-binding</keyword>
<dbReference type="Proteomes" id="UP001337681">
    <property type="component" value="Unassembled WGS sequence"/>
</dbReference>
<dbReference type="CDD" id="cd04496">
    <property type="entry name" value="SSB_OBF"/>
    <property type="match status" value="1"/>
</dbReference>
<dbReference type="PANTHER" id="PTHR10302">
    <property type="entry name" value="SINGLE-STRANDED DNA-BINDING PROTEIN"/>
    <property type="match status" value="1"/>
</dbReference>
<keyword evidence="5" id="KW-1185">Reference proteome</keyword>
<reference evidence="4 5" key="1">
    <citation type="submission" date="2024-01" db="EMBL/GenBank/DDBJ databases">
        <title>Pedobacter sp. nov., isolated from oil-contaminated soil.</title>
        <authorList>
            <person name="Le N.T.T."/>
        </authorList>
    </citation>
    <scope>NUCLEOTIDE SEQUENCE [LARGE SCALE GENOMIC DNA]</scope>
    <source>
        <strain evidence="4 5">VNH31</strain>
    </source>
</reference>
<accession>A0ABU7GZ86</accession>
<dbReference type="NCBIfam" id="TIGR00621">
    <property type="entry name" value="ssb"/>
    <property type="match status" value="1"/>
</dbReference>
<evidence type="ECO:0000256" key="3">
    <source>
        <dbReference type="PIRNR" id="PIRNR002070"/>
    </source>
</evidence>
<dbReference type="EMBL" id="JAZDQU010000001">
    <property type="protein sequence ID" value="MEE1884313.1"/>
    <property type="molecule type" value="Genomic_DNA"/>
</dbReference>
<dbReference type="PROSITE" id="PS50935">
    <property type="entry name" value="SSB"/>
    <property type="match status" value="1"/>
</dbReference>
<dbReference type="PIRSF" id="PIRSF002070">
    <property type="entry name" value="SSB"/>
    <property type="match status" value="1"/>
</dbReference>
<comment type="subunit">
    <text evidence="2">Homotetramer.</text>
</comment>
<evidence type="ECO:0000256" key="2">
    <source>
        <dbReference type="HAMAP-Rule" id="MF_00984"/>
    </source>
</evidence>
<comment type="caution">
    <text evidence="4">The sequence shown here is derived from an EMBL/GenBank/DDBJ whole genome shotgun (WGS) entry which is preliminary data.</text>
</comment>
<dbReference type="RefSeq" id="WP_330145230.1">
    <property type="nucleotide sequence ID" value="NZ_JAZDQU010000001.1"/>
</dbReference>
<organism evidence="4 5">
    <name type="scientific">Pedobacter flavus</name>
    <dbReference type="NCBI Taxonomy" id="3113906"/>
    <lineage>
        <taxon>Bacteria</taxon>
        <taxon>Pseudomonadati</taxon>
        <taxon>Bacteroidota</taxon>
        <taxon>Sphingobacteriia</taxon>
        <taxon>Sphingobacteriales</taxon>
        <taxon>Sphingobacteriaceae</taxon>
        <taxon>Pedobacter</taxon>
    </lineage>
</organism>
<dbReference type="HAMAP" id="MF_00984">
    <property type="entry name" value="SSB"/>
    <property type="match status" value="1"/>
</dbReference>
<dbReference type="InterPro" id="IPR012340">
    <property type="entry name" value="NA-bd_OB-fold"/>
</dbReference>
<dbReference type="PANTHER" id="PTHR10302:SF27">
    <property type="entry name" value="SINGLE-STRANDED DNA-BINDING PROTEIN"/>
    <property type="match status" value="1"/>
</dbReference>
<dbReference type="Gene3D" id="2.40.50.140">
    <property type="entry name" value="Nucleic acid-binding proteins"/>
    <property type="match status" value="1"/>
</dbReference>
<sequence>MTGVNKAILIGNLGKDPEIRYLEGGVSVASFPLVTSEYFLREGKKVEQVEWHNIVMWRKLAENAAKYLKKGRLIYIEGKLRTRSFEDKEGVKRYITEIVADSFNLLDKKIEGTTE</sequence>
<dbReference type="GO" id="GO:0003677">
    <property type="term" value="F:DNA binding"/>
    <property type="evidence" value="ECO:0007669"/>
    <property type="project" value="UniProtKB-KW"/>
</dbReference>
<comment type="caution">
    <text evidence="2">Lacks conserved residue(s) required for the propagation of feature annotation.</text>
</comment>
<dbReference type="Pfam" id="PF00436">
    <property type="entry name" value="SSB"/>
    <property type="match status" value="1"/>
</dbReference>
<evidence type="ECO:0000256" key="1">
    <source>
        <dbReference type="ARBA" id="ARBA00023125"/>
    </source>
</evidence>
<name>A0ABU7GZ86_9SPHI</name>
<evidence type="ECO:0000313" key="4">
    <source>
        <dbReference type="EMBL" id="MEE1884313.1"/>
    </source>
</evidence>
<proteinExistence type="inferred from homology"/>
<gene>
    <name evidence="4" type="ORF">VRU49_02660</name>
</gene>
<dbReference type="InterPro" id="IPR000424">
    <property type="entry name" value="Primosome_PriB/ssb"/>
</dbReference>
<protein>
    <recommendedName>
        <fullName evidence="2 3">Single-stranded DNA-binding protein</fullName>
        <shortName evidence="2">SSB</shortName>
    </recommendedName>
</protein>